<comment type="caution">
    <text evidence="1">The sequence shown here is derived from an EMBL/GenBank/DDBJ whole genome shotgun (WGS) entry which is preliminary data.</text>
</comment>
<reference evidence="1 2" key="1">
    <citation type="submission" date="2020-08" db="EMBL/GenBank/DDBJ databases">
        <title>The Agave Microbiome: Exploring the role of microbial communities in plant adaptations to desert environments.</title>
        <authorList>
            <person name="Partida-Martinez L.P."/>
        </authorList>
    </citation>
    <scope>NUCLEOTIDE SEQUENCE [LARGE SCALE GENOMIC DNA]</scope>
    <source>
        <strain evidence="1 2">AS2.23</strain>
    </source>
</reference>
<reference evidence="1 2" key="2">
    <citation type="submission" date="2020-08" db="EMBL/GenBank/DDBJ databases">
        <authorList>
            <person name="Partida-Martinez L."/>
            <person name="Huntemann M."/>
            <person name="Clum A."/>
            <person name="Wang J."/>
            <person name="Palaniappan K."/>
            <person name="Ritter S."/>
            <person name="Chen I.-M."/>
            <person name="Stamatis D."/>
            <person name="Reddy T."/>
            <person name="O'Malley R."/>
            <person name="Daum C."/>
            <person name="Shapiro N."/>
            <person name="Ivanova N."/>
            <person name="Kyrpides N."/>
            <person name="Woyke T."/>
        </authorList>
    </citation>
    <scope>NUCLEOTIDE SEQUENCE [LARGE SCALE GENOMIC DNA]</scope>
    <source>
        <strain evidence="1 2">AS2.23</strain>
    </source>
</reference>
<evidence type="ECO:0000313" key="1">
    <source>
        <dbReference type="EMBL" id="MBB2903196.1"/>
    </source>
</evidence>
<proteinExistence type="predicted"/>
<keyword evidence="1" id="KW-0808">Transferase</keyword>
<accession>A0A7W4XYI0</accession>
<dbReference type="Proteomes" id="UP000533269">
    <property type="component" value="Unassembled WGS sequence"/>
</dbReference>
<sequence length="66" mass="6826">MCPAVSAALAGLYDEHQPGAVLAVGCGGGAALLPTLQTTRCRPARLDVVEPFEPLLQAATSGLRHW</sequence>
<name>A0A7W4XYI0_KINRA</name>
<evidence type="ECO:0000313" key="2">
    <source>
        <dbReference type="Proteomes" id="UP000533269"/>
    </source>
</evidence>
<protein>
    <submittedName>
        <fullName evidence="1">tRNA1(Val) A37 N6-methylase TrmN6</fullName>
    </submittedName>
</protein>
<dbReference type="AlphaFoldDB" id="A0A7W4XYI0"/>
<keyword evidence="1" id="KW-0489">Methyltransferase</keyword>
<dbReference type="EMBL" id="JACHVY010000005">
    <property type="protein sequence ID" value="MBB2903196.1"/>
    <property type="molecule type" value="Genomic_DNA"/>
</dbReference>
<dbReference type="RefSeq" id="WP_183392815.1">
    <property type="nucleotide sequence ID" value="NZ_JACHVY010000005.1"/>
</dbReference>
<gene>
    <name evidence="1" type="ORF">FHR75_004038</name>
</gene>
<dbReference type="GO" id="GO:0032259">
    <property type="term" value="P:methylation"/>
    <property type="evidence" value="ECO:0007669"/>
    <property type="project" value="UniProtKB-KW"/>
</dbReference>
<organism evidence="1 2">
    <name type="scientific">Kineococcus radiotolerans</name>
    <dbReference type="NCBI Taxonomy" id="131568"/>
    <lineage>
        <taxon>Bacteria</taxon>
        <taxon>Bacillati</taxon>
        <taxon>Actinomycetota</taxon>
        <taxon>Actinomycetes</taxon>
        <taxon>Kineosporiales</taxon>
        <taxon>Kineosporiaceae</taxon>
        <taxon>Kineococcus</taxon>
    </lineage>
</organism>
<dbReference type="GO" id="GO:0008168">
    <property type="term" value="F:methyltransferase activity"/>
    <property type="evidence" value="ECO:0007669"/>
    <property type="project" value="UniProtKB-KW"/>
</dbReference>